<dbReference type="PANTHER" id="PTHR30502">
    <property type="entry name" value="2-KETO-3-DEOXY-L-RHAMNONATE ALDOLASE"/>
    <property type="match status" value="1"/>
</dbReference>
<sequence length="284" mass="31383">MARLNSIIRALESGQHAFAAFAAPEPAAALDFANTDYDGLVFEAEHKAWDATVLRDSLQYLLDRRRIFEGDTLAPSPTPLIRVPVNGAEYGQWHAKQALDLGAFGVVWPHVTTVEEARNAVAACRYPRLPGEKLYEPAGVRGDAPTAAARYWGISNQEYYRKADVWPLDPDGEILVVLMIEDQRGIENLPDILKQVPGIGMVLIGEGDLSQELGVPRQLDHPKMVDARRRIVGICKENDVVVGHPHVTANNVEQVLEDGYRFLMSAPVRTFPGLEKGRKLTGRS</sequence>
<dbReference type="GO" id="GO:0005737">
    <property type="term" value="C:cytoplasm"/>
    <property type="evidence" value="ECO:0007669"/>
    <property type="project" value="TreeGrafter"/>
</dbReference>
<keyword evidence="2" id="KW-0479">Metal-binding</keyword>
<reference evidence="5" key="1">
    <citation type="submission" date="2019-09" db="EMBL/GenBank/DDBJ databases">
        <authorList>
            <person name="Teo W.F.A."/>
            <person name="Duangmal K."/>
        </authorList>
    </citation>
    <scope>NUCLEOTIDE SEQUENCE [LARGE SCALE GENOMIC DNA]</scope>
    <source>
        <strain evidence="5">K81G1</strain>
    </source>
</reference>
<dbReference type="GO" id="GO:0046872">
    <property type="term" value="F:metal ion binding"/>
    <property type="evidence" value="ECO:0007669"/>
    <property type="project" value="UniProtKB-KW"/>
</dbReference>
<feature type="domain" description="HpcH/HpaI aldolase/citrate lyase" evidence="4">
    <location>
        <begin position="25"/>
        <end position="262"/>
    </location>
</feature>
<dbReference type="EMBL" id="VMNW02000045">
    <property type="protein sequence ID" value="KAA9156956.1"/>
    <property type="molecule type" value="Genomic_DNA"/>
</dbReference>
<dbReference type="Pfam" id="PF03328">
    <property type="entry name" value="HpcH_HpaI"/>
    <property type="match status" value="1"/>
</dbReference>
<dbReference type="Gene3D" id="3.20.20.60">
    <property type="entry name" value="Phosphoenolpyruvate-binding domains"/>
    <property type="match status" value="1"/>
</dbReference>
<evidence type="ECO:0000256" key="1">
    <source>
        <dbReference type="ARBA" id="ARBA00005568"/>
    </source>
</evidence>
<dbReference type="Proteomes" id="UP000319769">
    <property type="component" value="Unassembled WGS sequence"/>
</dbReference>
<evidence type="ECO:0000313" key="5">
    <source>
        <dbReference type="EMBL" id="KAA9156956.1"/>
    </source>
</evidence>
<dbReference type="InterPro" id="IPR050251">
    <property type="entry name" value="HpcH-HpaI_aldolase"/>
</dbReference>
<keyword evidence="6" id="KW-1185">Reference proteome</keyword>
<dbReference type="InterPro" id="IPR040442">
    <property type="entry name" value="Pyrv_kinase-like_dom_sf"/>
</dbReference>
<comment type="similarity">
    <text evidence="1">Belongs to the HpcH/HpaI aldolase family.</text>
</comment>
<dbReference type="OrthoDB" id="3353438at2"/>
<dbReference type="RefSeq" id="WP_144748442.1">
    <property type="nucleotide sequence ID" value="NZ_VMNW02000045.1"/>
</dbReference>
<proteinExistence type="inferred from homology"/>
<organism evidence="5 6">
    <name type="scientific">Amycolatopsis acidicola</name>
    <dbReference type="NCBI Taxonomy" id="2596893"/>
    <lineage>
        <taxon>Bacteria</taxon>
        <taxon>Bacillati</taxon>
        <taxon>Actinomycetota</taxon>
        <taxon>Actinomycetes</taxon>
        <taxon>Pseudonocardiales</taxon>
        <taxon>Pseudonocardiaceae</taxon>
        <taxon>Amycolatopsis</taxon>
    </lineage>
</organism>
<dbReference type="SUPFAM" id="SSF51621">
    <property type="entry name" value="Phosphoenolpyruvate/pyruvate domain"/>
    <property type="match status" value="1"/>
</dbReference>
<evidence type="ECO:0000259" key="4">
    <source>
        <dbReference type="Pfam" id="PF03328"/>
    </source>
</evidence>
<evidence type="ECO:0000256" key="3">
    <source>
        <dbReference type="ARBA" id="ARBA00023239"/>
    </source>
</evidence>
<dbReference type="InterPro" id="IPR015813">
    <property type="entry name" value="Pyrv/PenolPyrv_kinase-like_dom"/>
</dbReference>
<gene>
    <name evidence="5" type="ORF">FPZ12_026430</name>
</gene>
<evidence type="ECO:0000313" key="6">
    <source>
        <dbReference type="Proteomes" id="UP000319769"/>
    </source>
</evidence>
<dbReference type="InterPro" id="IPR005000">
    <property type="entry name" value="Aldolase/citrate-lyase_domain"/>
</dbReference>
<dbReference type="AlphaFoldDB" id="A0A5N0UW92"/>
<name>A0A5N0UW92_9PSEU</name>
<accession>A0A5N0UW92</accession>
<keyword evidence="3" id="KW-0456">Lyase</keyword>
<evidence type="ECO:0000256" key="2">
    <source>
        <dbReference type="ARBA" id="ARBA00022723"/>
    </source>
</evidence>
<protein>
    <submittedName>
        <fullName evidence="5">Aldolase</fullName>
    </submittedName>
</protein>
<dbReference type="GO" id="GO:0016832">
    <property type="term" value="F:aldehyde-lyase activity"/>
    <property type="evidence" value="ECO:0007669"/>
    <property type="project" value="TreeGrafter"/>
</dbReference>
<comment type="caution">
    <text evidence="5">The sequence shown here is derived from an EMBL/GenBank/DDBJ whole genome shotgun (WGS) entry which is preliminary data.</text>
</comment>
<dbReference type="PANTHER" id="PTHR30502:SF0">
    <property type="entry name" value="PHOSPHOENOLPYRUVATE CARBOXYLASE FAMILY PROTEIN"/>
    <property type="match status" value="1"/>
</dbReference>